<evidence type="ECO:0000256" key="2">
    <source>
        <dbReference type="ARBA" id="ARBA00004496"/>
    </source>
</evidence>
<evidence type="ECO:0000313" key="9">
    <source>
        <dbReference type="EMBL" id="BBG94929.1"/>
    </source>
</evidence>
<reference evidence="9" key="1">
    <citation type="journal article" date="2019" name="Science">
        <title>Mutation of a bHLH transcription factor allowed almond domestication.</title>
        <authorList>
            <person name="Sanchez-Perez R."/>
            <person name="Pavan S."/>
            <person name="Mazzeo R."/>
            <person name="Moldovan C."/>
            <person name="Aiese Cigliano R."/>
            <person name="Del Cueto J."/>
            <person name="Ricciardi F."/>
            <person name="Lotti C."/>
            <person name="Ricciardi L."/>
            <person name="Dicenta F."/>
            <person name="Lopez-Marques R.L."/>
            <person name="Lindberg Moller B."/>
        </authorList>
    </citation>
    <scope>NUCLEOTIDE SEQUENCE</scope>
</reference>
<protein>
    <recommendedName>
        <fullName evidence="4">COP9 signalosome complex subunit 4</fullName>
    </recommendedName>
</protein>
<dbReference type="Pfam" id="PF01399">
    <property type="entry name" value="PCI"/>
    <property type="match status" value="1"/>
</dbReference>
<dbReference type="InterPro" id="IPR036388">
    <property type="entry name" value="WH-like_DNA-bd_sf"/>
</dbReference>
<dbReference type="InterPro" id="IPR040134">
    <property type="entry name" value="PSMD12/CSN4"/>
</dbReference>
<evidence type="ECO:0000256" key="6">
    <source>
        <dbReference type="ARBA" id="ARBA00022790"/>
    </source>
</evidence>
<evidence type="ECO:0000259" key="8">
    <source>
        <dbReference type="PROSITE" id="PS50250"/>
    </source>
</evidence>
<dbReference type="InterPro" id="IPR000717">
    <property type="entry name" value="PCI_dom"/>
</dbReference>
<dbReference type="SUPFAM" id="SSF46785">
    <property type="entry name" value="Winged helix' DNA-binding domain"/>
    <property type="match status" value="1"/>
</dbReference>
<proteinExistence type="inferred from homology"/>
<sequence length="399" mass="45621">MESAFASASAISDQRQKIEQYKHILSTVISSSDVVQAKKFIDHMLSEDVPLVVSRQLLQNFAQELGRWEPETQKEIAHYALSQIRAVSFEEQVLIIREKLAELYESEQQWSKAAQMLSGINLDSGMRVVDDTFKLSKCVQIARLYLEDDDAVNAEAFIHKASFLITNIQHEVLNLQYKVCYARILDLKRRFLEAALRYYEFSQIEKRQIGDEEIDEEALEQALSAAVTCTILAAAGPQRSRVLATLYKDERCSKLKIYPILQKVLTLVYLERILRKPEIDAFSEELKPHQKALLPDNFTVLDRAMIEHNLLSASKLYTNISFDELGTLLGIEPHKAEKIASKMIYEDRMRGSIDQVEAVIHFEDDTEELQQWDQQIVGLCQALNDILDSMAKKGLPIPV</sequence>
<dbReference type="FunFam" id="1.10.10.10:FF:000190">
    <property type="entry name" value="COP9 signalosome complex subunit 4"/>
    <property type="match status" value="1"/>
</dbReference>
<keyword evidence="7" id="KW-0539">Nucleus</keyword>
<keyword evidence="5" id="KW-0963">Cytoplasm</keyword>
<comment type="subcellular location">
    <subcellularLocation>
        <location evidence="2">Cytoplasm</location>
    </subcellularLocation>
    <subcellularLocation>
        <location evidence="1">Nucleus</location>
    </subcellularLocation>
</comment>
<evidence type="ECO:0000256" key="3">
    <source>
        <dbReference type="ARBA" id="ARBA00010417"/>
    </source>
</evidence>
<dbReference type="InterPro" id="IPR036390">
    <property type="entry name" value="WH_DNA-bd_sf"/>
</dbReference>
<dbReference type="GO" id="GO:0008180">
    <property type="term" value="C:COP9 signalosome"/>
    <property type="evidence" value="ECO:0007669"/>
    <property type="project" value="UniProtKB-KW"/>
</dbReference>
<dbReference type="InterPro" id="IPR054559">
    <property type="entry name" value="PSMD12-CSN4-like_N"/>
</dbReference>
<dbReference type="AlphaFoldDB" id="A0A4Y1QSZ0"/>
<organism evidence="9">
    <name type="scientific">Prunus dulcis</name>
    <name type="common">Almond</name>
    <name type="synonym">Amygdalus dulcis</name>
    <dbReference type="NCBI Taxonomy" id="3755"/>
    <lineage>
        <taxon>Eukaryota</taxon>
        <taxon>Viridiplantae</taxon>
        <taxon>Streptophyta</taxon>
        <taxon>Embryophyta</taxon>
        <taxon>Tracheophyta</taxon>
        <taxon>Spermatophyta</taxon>
        <taxon>Magnoliopsida</taxon>
        <taxon>eudicotyledons</taxon>
        <taxon>Gunneridae</taxon>
        <taxon>Pentapetalae</taxon>
        <taxon>rosids</taxon>
        <taxon>fabids</taxon>
        <taxon>Rosales</taxon>
        <taxon>Rosaceae</taxon>
        <taxon>Amygdaloideae</taxon>
        <taxon>Amygdaleae</taxon>
        <taxon>Prunus</taxon>
    </lineage>
</organism>
<evidence type="ECO:0000256" key="1">
    <source>
        <dbReference type="ARBA" id="ARBA00004123"/>
    </source>
</evidence>
<feature type="domain" description="PCI" evidence="8">
    <location>
        <begin position="190"/>
        <end position="367"/>
    </location>
</feature>
<gene>
    <name evidence="9" type="ORF">Prudu_003331</name>
</gene>
<dbReference type="SMART" id="SM00088">
    <property type="entry name" value="PINT"/>
    <property type="match status" value="1"/>
</dbReference>
<dbReference type="Gene3D" id="1.10.10.10">
    <property type="entry name" value="Winged helix-like DNA-binding domain superfamily/Winged helix DNA-binding domain"/>
    <property type="match status" value="1"/>
</dbReference>
<dbReference type="GO" id="GO:0000502">
    <property type="term" value="C:proteasome complex"/>
    <property type="evidence" value="ECO:0007669"/>
    <property type="project" value="UniProtKB-KW"/>
</dbReference>
<dbReference type="EMBL" id="AP019297">
    <property type="protein sequence ID" value="BBG94929.1"/>
    <property type="molecule type" value="Genomic_DNA"/>
</dbReference>
<dbReference type="PANTHER" id="PTHR10855:SF2">
    <property type="entry name" value="COP9 SIGNALOSOME COMPLEX SUBUNIT 4"/>
    <property type="match status" value="1"/>
</dbReference>
<accession>A0A4Y1QSZ0</accession>
<dbReference type="Pfam" id="PF22241">
    <property type="entry name" value="PSMD12-CSN4_N"/>
    <property type="match status" value="1"/>
</dbReference>
<evidence type="ECO:0000256" key="4">
    <source>
        <dbReference type="ARBA" id="ARBA00014881"/>
    </source>
</evidence>
<dbReference type="GO" id="GO:0005829">
    <property type="term" value="C:cytosol"/>
    <property type="evidence" value="ECO:0007669"/>
    <property type="project" value="TreeGrafter"/>
</dbReference>
<comment type="similarity">
    <text evidence="3">Belongs to the CSN4 family.</text>
</comment>
<dbReference type="PROSITE" id="PS50250">
    <property type="entry name" value="PCI"/>
    <property type="match status" value="1"/>
</dbReference>
<keyword evidence="6" id="KW-0736">Signalosome</keyword>
<keyword evidence="9" id="KW-0647">Proteasome</keyword>
<evidence type="ECO:0000256" key="7">
    <source>
        <dbReference type="ARBA" id="ARBA00023242"/>
    </source>
</evidence>
<evidence type="ECO:0000256" key="5">
    <source>
        <dbReference type="ARBA" id="ARBA00022490"/>
    </source>
</evidence>
<dbReference type="PANTHER" id="PTHR10855">
    <property type="entry name" value="26S PROTEASOME NON-ATPASE REGULATORY SUBUNIT 12/COP9 SIGNALOSOME COMPLEX SUBUNIT 4"/>
    <property type="match status" value="1"/>
</dbReference>
<name>A0A4Y1QSZ0_PRUDU</name>